<dbReference type="InterPro" id="IPR017853">
    <property type="entry name" value="GH"/>
</dbReference>
<dbReference type="RefSeq" id="WP_149072287.1">
    <property type="nucleotide sequence ID" value="NZ_VTHL01000022.1"/>
</dbReference>
<feature type="domain" description="Glycosyl-hydrolase 97 C-terminal oligomerisation" evidence="9">
    <location>
        <begin position="558"/>
        <end position="645"/>
    </location>
</feature>
<reference evidence="10 11" key="1">
    <citation type="submission" date="2019-08" db="EMBL/GenBank/DDBJ databases">
        <authorList>
            <person name="Seo M.-J."/>
        </authorList>
    </citation>
    <scope>NUCLEOTIDE SEQUENCE [LARGE SCALE GENOMIC DNA]</scope>
    <source>
        <strain evidence="10 11">KIGAM108</strain>
    </source>
</reference>
<dbReference type="Pfam" id="PF10566">
    <property type="entry name" value="Glyco_hydro_97"/>
    <property type="match status" value="1"/>
</dbReference>
<dbReference type="SUPFAM" id="SSF51445">
    <property type="entry name" value="(Trans)glycosidases"/>
    <property type="match status" value="1"/>
</dbReference>
<evidence type="ECO:0000256" key="4">
    <source>
        <dbReference type="ARBA" id="ARBA00022837"/>
    </source>
</evidence>
<evidence type="ECO:0000259" key="9">
    <source>
        <dbReference type="Pfam" id="PF14509"/>
    </source>
</evidence>
<proteinExistence type="predicted"/>
<dbReference type="GO" id="GO:0030246">
    <property type="term" value="F:carbohydrate binding"/>
    <property type="evidence" value="ECO:0007669"/>
    <property type="project" value="InterPro"/>
</dbReference>
<sequence>MKSTILMAFGLFSAVLAWARPTPPILTSSPDGAVRVSVTLDAAGVPRYTVHYRDAEVLRPSRLGLQLAEADFSRGLRLAGAGKVESVTDNYTLLNDKRAACRYQANRRRLRFRGPKGWQLSVIFQVSNDGVAFRYEVEGQSKAVQRVVAEHTTFRLPTAAKGWLHPHAVAQTGWANTQPSYEEYYQMGIAAGTPSPLGQGWSFPALFQAAGHWVLLTETDLDRHYAGAHLSHLAPDGEYGIAFPQAPERTTPTAPLLPESGLPWRTPWRVVVVGPSLGTIVESTLTTDVATPAKTKDAAFVRPGKAAWSWALLKDESAVYEVQKRFIDYAANMKWRYCLIDALWDTQIGYEKTAELARYARSKNVDLLLWYNSNGSWNQAPQTPLRRLFEPDTRRQEFTRLQQMGIKGVKIDFFGGDGQSFMAYYQDLLEDAAAAGLVVNFHGTTIPRGWTRTYPNLVTMEAVRGYEFITFEQANADQQPSHCAMLPFARNAIGPMDFTPLCFSELPGGIRRATTNGFELALSVLFQSGIQHYVEIPEGMARQPAYVVDFLRNLPPRWDDLRLLDGFPGQYAVLARQAQGKWYVAGINGTEKEKTVTLELSKLGPVRGGTLITEGSTSRDFSTRHVTGSSLTLPIKPHGGFVLMLE</sequence>
<dbReference type="Gene3D" id="3.20.20.70">
    <property type="entry name" value="Aldolase class I"/>
    <property type="match status" value="1"/>
</dbReference>
<comment type="caution">
    <text evidence="10">The sequence shown here is derived from an EMBL/GenBank/DDBJ whole genome shotgun (WGS) entry which is preliminary data.</text>
</comment>
<feature type="domain" description="Glycosyl-hydrolase 97 catalytic" evidence="7">
    <location>
        <begin position="313"/>
        <end position="463"/>
    </location>
</feature>
<dbReference type="PANTHER" id="PTHR35803:SF2">
    <property type="entry name" value="RETAINING ALPHA-GALACTOSIDASE"/>
    <property type="match status" value="1"/>
</dbReference>
<dbReference type="InterPro" id="IPR019563">
    <property type="entry name" value="GH97_catalytic"/>
</dbReference>
<evidence type="ECO:0000259" key="8">
    <source>
        <dbReference type="Pfam" id="PF14508"/>
    </source>
</evidence>
<keyword evidence="3 10" id="KW-0378">Hydrolase</keyword>
<dbReference type="AlphaFoldDB" id="A0A5D6UU55"/>
<dbReference type="InterPro" id="IPR013780">
    <property type="entry name" value="Glyco_hydro_b"/>
</dbReference>
<evidence type="ECO:0000313" key="11">
    <source>
        <dbReference type="Proteomes" id="UP000322791"/>
    </source>
</evidence>
<evidence type="ECO:0000256" key="1">
    <source>
        <dbReference type="ARBA" id="ARBA00001913"/>
    </source>
</evidence>
<dbReference type="Proteomes" id="UP000322791">
    <property type="component" value="Unassembled WGS sequence"/>
</dbReference>
<dbReference type="Gene3D" id="2.60.40.1180">
    <property type="entry name" value="Golgi alpha-mannosidase II"/>
    <property type="match status" value="1"/>
</dbReference>
<keyword evidence="5" id="KW-0326">Glycosidase</keyword>
<evidence type="ECO:0000256" key="2">
    <source>
        <dbReference type="ARBA" id="ARBA00011245"/>
    </source>
</evidence>
<comment type="subunit">
    <text evidence="2">Monomer.</text>
</comment>
<organism evidence="10 11">
    <name type="scientific">Hymenobacter lutimineralis</name>
    <dbReference type="NCBI Taxonomy" id="2606448"/>
    <lineage>
        <taxon>Bacteria</taxon>
        <taxon>Pseudomonadati</taxon>
        <taxon>Bacteroidota</taxon>
        <taxon>Cytophagia</taxon>
        <taxon>Cytophagales</taxon>
        <taxon>Hymenobacteraceae</taxon>
        <taxon>Hymenobacter</taxon>
    </lineage>
</organism>
<keyword evidence="6" id="KW-0732">Signal</keyword>
<dbReference type="GO" id="GO:0016798">
    <property type="term" value="F:hydrolase activity, acting on glycosyl bonds"/>
    <property type="evidence" value="ECO:0007669"/>
    <property type="project" value="UniProtKB-KW"/>
</dbReference>
<evidence type="ECO:0000259" key="7">
    <source>
        <dbReference type="Pfam" id="PF10566"/>
    </source>
</evidence>
<evidence type="ECO:0000256" key="6">
    <source>
        <dbReference type="SAM" id="SignalP"/>
    </source>
</evidence>
<feature type="signal peptide" evidence="6">
    <location>
        <begin position="1"/>
        <end position="19"/>
    </location>
</feature>
<dbReference type="InterPro" id="IPR052720">
    <property type="entry name" value="Glycosyl_hydrolase_97"/>
</dbReference>
<comment type="cofactor">
    <cofactor evidence="1">
        <name>Ca(2+)</name>
        <dbReference type="ChEBI" id="CHEBI:29108"/>
    </cofactor>
</comment>
<accession>A0A5D6UU55</accession>
<dbReference type="InterPro" id="IPR013785">
    <property type="entry name" value="Aldolase_TIM"/>
</dbReference>
<dbReference type="Pfam" id="PF14508">
    <property type="entry name" value="GH97_N"/>
    <property type="match status" value="1"/>
</dbReference>
<protein>
    <submittedName>
        <fullName evidence="10">Glycoside hydrolase family 97 protein</fullName>
    </submittedName>
</protein>
<dbReference type="PANTHER" id="PTHR35803">
    <property type="entry name" value="GLUCAN 1,4-ALPHA-GLUCOSIDASE SUSB-RELATED"/>
    <property type="match status" value="1"/>
</dbReference>
<dbReference type="InterPro" id="IPR029486">
    <property type="entry name" value="GH97_N"/>
</dbReference>
<dbReference type="Gene3D" id="2.70.98.10">
    <property type="match status" value="1"/>
</dbReference>
<name>A0A5D6UU55_9BACT</name>
<dbReference type="InterPro" id="IPR029483">
    <property type="entry name" value="GH97_C"/>
</dbReference>
<dbReference type="Pfam" id="PF14509">
    <property type="entry name" value="GH97_C"/>
    <property type="match status" value="1"/>
</dbReference>
<dbReference type="EMBL" id="VTHL01000022">
    <property type="protein sequence ID" value="TYZ06630.1"/>
    <property type="molecule type" value="Genomic_DNA"/>
</dbReference>
<evidence type="ECO:0000256" key="3">
    <source>
        <dbReference type="ARBA" id="ARBA00022801"/>
    </source>
</evidence>
<feature type="chain" id="PRO_5022937024" evidence="6">
    <location>
        <begin position="20"/>
        <end position="646"/>
    </location>
</feature>
<keyword evidence="11" id="KW-1185">Reference proteome</keyword>
<gene>
    <name evidence="10" type="ORF">FY528_17325</name>
</gene>
<keyword evidence="4" id="KW-0106">Calcium</keyword>
<evidence type="ECO:0000256" key="5">
    <source>
        <dbReference type="ARBA" id="ARBA00023295"/>
    </source>
</evidence>
<evidence type="ECO:0000313" key="10">
    <source>
        <dbReference type="EMBL" id="TYZ06630.1"/>
    </source>
</evidence>
<feature type="domain" description="Glycosyl-hydrolase 97 N-terminal" evidence="8">
    <location>
        <begin position="28"/>
        <end position="292"/>
    </location>
</feature>
<dbReference type="InterPro" id="IPR014718">
    <property type="entry name" value="GH-type_carb-bd"/>
</dbReference>